<dbReference type="PANTHER" id="PTHR47121:SF2">
    <property type="entry name" value="THYLAKOID LUMENAL PROTEIN TL20.3, CHLOROPLASTIC"/>
    <property type="match status" value="1"/>
</dbReference>
<feature type="non-terminal residue" evidence="1">
    <location>
        <position position="1"/>
    </location>
</feature>
<name>A0A699Z035_HAELA</name>
<dbReference type="AlphaFoldDB" id="A0A699Z035"/>
<evidence type="ECO:0008006" key="3">
    <source>
        <dbReference type="Google" id="ProtNLM"/>
    </source>
</evidence>
<dbReference type="Pfam" id="PF00805">
    <property type="entry name" value="Pentapeptide"/>
    <property type="match status" value="2"/>
</dbReference>
<reference evidence="1 2" key="1">
    <citation type="submission" date="2020-02" db="EMBL/GenBank/DDBJ databases">
        <title>Draft genome sequence of Haematococcus lacustris strain NIES-144.</title>
        <authorList>
            <person name="Morimoto D."/>
            <person name="Nakagawa S."/>
            <person name="Yoshida T."/>
            <person name="Sawayama S."/>
        </authorList>
    </citation>
    <scope>NUCLEOTIDE SEQUENCE [LARGE SCALE GENOMIC DNA]</scope>
    <source>
        <strain evidence="1 2">NIES-144</strain>
    </source>
</reference>
<evidence type="ECO:0000313" key="2">
    <source>
        <dbReference type="Proteomes" id="UP000485058"/>
    </source>
</evidence>
<dbReference type="InterPro" id="IPR053285">
    <property type="entry name" value="Thylakoid_lumenal_pentapeptide"/>
</dbReference>
<dbReference type="SUPFAM" id="SSF141571">
    <property type="entry name" value="Pentapeptide repeat-like"/>
    <property type="match status" value="1"/>
</dbReference>
<sequence>NSISGLLSRLPIPGVSRGLVLAWCPHVLTHQQERHRKPCHGIACAQMAMSIASPLPGSAVRVLRPGRAIANVACHSTKSSQRQDTTSPSFDLVRLGAGACLGMCLLLAPVQTSKADLNRYEYDLPGEFGKGSAGQYGEADIDGQDFSNQDLRRSNFTSASAKRANFSNSNLQGAYFMKAVVFRANFENANLSDTLMDRAVINEANLRNANLQRAVLTRSDLGGADIFGADFTNALGRVHAQVPRVRQRSPLPGVGAIGP</sequence>
<protein>
    <recommendedName>
        <fullName evidence="3">Thylakoid lumenal protein, chloroplastic</fullName>
    </recommendedName>
</protein>
<proteinExistence type="predicted"/>
<accession>A0A699Z035</accession>
<dbReference type="PANTHER" id="PTHR47121">
    <property type="entry name" value="THYLAKOID LUMENAL PROTEIN TL20.3, CHLOROPLASTIC"/>
    <property type="match status" value="1"/>
</dbReference>
<dbReference type="EMBL" id="BLLF01000178">
    <property type="protein sequence ID" value="GFH08692.1"/>
    <property type="molecule type" value="Genomic_DNA"/>
</dbReference>
<dbReference type="Gene3D" id="2.160.20.80">
    <property type="entry name" value="E3 ubiquitin-protein ligase SopA"/>
    <property type="match status" value="1"/>
</dbReference>
<evidence type="ECO:0000313" key="1">
    <source>
        <dbReference type="EMBL" id="GFH08692.1"/>
    </source>
</evidence>
<dbReference type="Proteomes" id="UP000485058">
    <property type="component" value="Unassembled WGS sequence"/>
</dbReference>
<dbReference type="InterPro" id="IPR001646">
    <property type="entry name" value="5peptide_repeat"/>
</dbReference>
<keyword evidence="2" id="KW-1185">Reference proteome</keyword>
<feature type="non-terminal residue" evidence="1">
    <location>
        <position position="259"/>
    </location>
</feature>
<gene>
    <name evidence="1" type="ORF">HaLaN_03697</name>
</gene>
<comment type="caution">
    <text evidence="1">The sequence shown here is derived from an EMBL/GenBank/DDBJ whole genome shotgun (WGS) entry which is preliminary data.</text>
</comment>
<organism evidence="1 2">
    <name type="scientific">Haematococcus lacustris</name>
    <name type="common">Green alga</name>
    <name type="synonym">Haematococcus pluvialis</name>
    <dbReference type="NCBI Taxonomy" id="44745"/>
    <lineage>
        <taxon>Eukaryota</taxon>
        <taxon>Viridiplantae</taxon>
        <taxon>Chlorophyta</taxon>
        <taxon>core chlorophytes</taxon>
        <taxon>Chlorophyceae</taxon>
        <taxon>CS clade</taxon>
        <taxon>Chlamydomonadales</taxon>
        <taxon>Haematococcaceae</taxon>
        <taxon>Haematococcus</taxon>
    </lineage>
</organism>